<accession>W4LV27</accession>
<dbReference type="Proteomes" id="UP000019141">
    <property type="component" value="Unassembled WGS sequence"/>
</dbReference>
<name>W4LV27_ENTF1</name>
<dbReference type="HOGENOM" id="CLU_873768_0_0_7"/>
<organism evidence="1 2">
    <name type="scientific">Entotheonella factor</name>
    <dbReference type="NCBI Taxonomy" id="1429438"/>
    <lineage>
        <taxon>Bacteria</taxon>
        <taxon>Pseudomonadati</taxon>
        <taxon>Nitrospinota/Tectimicrobiota group</taxon>
        <taxon>Candidatus Tectimicrobiota</taxon>
        <taxon>Candidatus Entotheonellia</taxon>
        <taxon>Candidatus Entotheonellales</taxon>
        <taxon>Candidatus Entotheonellaceae</taxon>
        <taxon>Candidatus Entotheonella</taxon>
    </lineage>
</organism>
<dbReference type="Gene3D" id="3.40.50.300">
    <property type="entry name" value="P-loop containing nucleotide triphosphate hydrolases"/>
    <property type="match status" value="1"/>
</dbReference>
<gene>
    <name evidence="1" type="ORF">ETSY1_05630</name>
</gene>
<dbReference type="EMBL" id="AZHW01000192">
    <property type="protein sequence ID" value="ETX01894.1"/>
    <property type="molecule type" value="Genomic_DNA"/>
</dbReference>
<dbReference type="InterPro" id="IPR027417">
    <property type="entry name" value="P-loop_NTPase"/>
</dbReference>
<reference evidence="1 2" key="1">
    <citation type="journal article" date="2014" name="Nature">
        <title>An environmental bacterial taxon with a large and distinct metabolic repertoire.</title>
        <authorList>
            <person name="Wilson M.C."/>
            <person name="Mori T."/>
            <person name="Ruckert C."/>
            <person name="Uria A.R."/>
            <person name="Helf M.J."/>
            <person name="Takada K."/>
            <person name="Gernert C."/>
            <person name="Steffens U.A."/>
            <person name="Heycke N."/>
            <person name="Schmitt S."/>
            <person name="Rinke C."/>
            <person name="Helfrich E.J."/>
            <person name="Brachmann A.O."/>
            <person name="Gurgui C."/>
            <person name="Wakimoto T."/>
            <person name="Kracht M."/>
            <person name="Crusemann M."/>
            <person name="Hentschel U."/>
            <person name="Abe I."/>
            <person name="Matsunaga S."/>
            <person name="Kalinowski J."/>
            <person name="Takeyama H."/>
            <person name="Piel J."/>
        </authorList>
    </citation>
    <scope>NUCLEOTIDE SEQUENCE [LARGE SCALE GENOMIC DNA]</scope>
    <source>
        <strain evidence="2">TSY1</strain>
    </source>
</reference>
<protein>
    <recommendedName>
        <fullName evidence="3">Sulfotransferase domain-containing protein</fullName>
    </recommendedName>
</protein>
<dbReference type="GO" id="GO:0001517">
    <property type="term" value="F:N-acetylglucosamine 6-O-sulfotransferase activity"/>
    <property type="evidence" value="ECO:0007669"/>
    <property type="project" value="TreeGrafter"/>
</dbReference>
<evidence type="ECO:0000313" key="2">
    <source>
        <dbReference type="Proteomes" id="UP000019141"/>
    </source>
</evidence>
<evidence type="ECO:0000313" key="1">
    <source>
        <dbReference type="EMBL" id="ETX01894.1"/>
    </source>
</evidence>
<proteinExistence type="predicted"/>
<dbReference type="GO" id="GO:0006790">
    <property type="term" value="P:sulfur compound metabolic process"/>
    <property type="evidence" value="ECO:0007669"/>
    <property type="project" value="TreeGrafter"/>
</dbReference>
<dbReference type="Pfam" id="PF13469">
    <property type="entry name" value="Sulfotransfer_3"/>
    <property type="match status" value="1"/>
</dbReference>
<dbReference type="InterPro" id="IPR051135">
    <property type="entry name" value="Gal/GlcNAc/GalNAc_ST"/>
</dbReference>
<dbReference type="PANTHER" id="PTHR10704">
    <property type="entry name" value="CARBOHYDRATE SULFOTRANSFERASE"/>
    <property type="match status" value="1"/>
</dbReference>
<dbReference type="GO" id="GO:0006044">
    <property type="term" value="P:N-acetylglucosamine metabolic process"/>
    <property type="evidence" value="ECO:0007669"/>
    <property type="project" value="TreeGrafter"/>
</dbReference>
<sequence length="316" mass="35367">MILLLGSARSGTTWLAKIFDSHPDVLYRHEPDFELTTTALPPFVAADDLGQYVDAARDYLQQLCDVRAPQAIAKRPLFPKRYRTSAQHLLWYSHLALAASLRRLPVLGTRLTASVPAYLNPDATVRPVIKSVMSMGRAGVYARALAKGHVVIIIRHICGYVESVVRGVRLGKMPGALHLNMLASMPQAQRRDLSADRLRGMDLVEQCAWRWVLQNEIALEQTRGLKNTTILKHDDLCDNPMTAAQKMFAFCDLDWDDQTAAFIAASSGQSENGQYFSVYRSSAEEANKWRTSLTREEQERILAIAHESELATFLPS</sequence>
<dbReference type="SUPFAM" id="SSF52540">
    <property type="entry name" value="P-loop containing nucleoside triphosphate hydrolases"/>
    <property type="match status" value="1"/>
</dbReference>
<evidence type="ECO:0008006" key="3">
    <source>
        <dbReference type="Google" id="ProtNLM"/>
    </source>
</evidence>
<comment type="caution">
    <text evidence="1">The sequence shown here is derived from an EMBL/GenBank/DDBJ whole genome shotgun (WGS) entry which is preliminary data.</text>
</comment>
<dbReference type="PANTHER" id="PTHR10704:SF44">
    <property type="entry name" value="LD35051P-RELATED"/>
    <property type="match status" value="1"/>
</dbReference>
<dbReference type="AlphaFoldDB" id="W4LV27"/>
<keyword evidence="2" id="KW-1185">Reference proteome</keyword>